<name>L0NFU2_9HYPH</name>
<sequence>MYSSPAARTLAETPTCIFWAPTNDSSSRRAPASTATLRLDPVRINPHLRPGNQLHGRRQTRFAVHEYYTLDGWWINPKFLTKKFKYKL</sequence>
<keyword evidence="2" id="KW-1185">Reference proteome</keyword>
<dbReference type="AlphaFoldDB" id="L0NFU2"/>
<dbReference type="Proteomes" id="UP000010792">
    <property type="component" value="Chromosome"/>
</dbReference>
<dbReference type="STRING" id="1125847.NT26_2236"/>
<gene>
    <name evidence="1" type="ORF">NT26_2236</name>
</gene>
<dbReference type="EMBL" id="FO082820">
    <property type="protein sequence ID" value="CCF19960.1"/>
    <property type="molecule type" value="Genomic_DNA"/>
</dbReference>
<evidence type="ECO:0000313" key="2">
    <source>
        <dbReference type="Proteomes" id="UP000010792"/>
    </source>
</evidence>
<proteinExistence type="predicted"/>
<evidence type="ECO:0000313" key="1">
    <source>
        <dbReference type="EMBL" id="CCF19960.1"/>
    </source>
</evidence>
<reference evidence="1 2" key="1">
    <citation type="journal article" date="2013" name="Genome Biol. Evol.">
        <title>Life in an arsenic-containing gold mine: genome and physiology of the autotrophic arsenite-oxidizing bacterium rhizobium sp. NT-26.</title>
        <authorList>
            <person name="Andres J."/>
            <person name="Arsene-Ploetze F."/>
            <person name="Barbe V."/>
            <person name="Brochier-Armanet C."/>
            <person name="Cleiss-Arnold J."/>
            <person name="Coppee J.Y."/>
            <person name="Dillies M.A."/>
            <person name="Geist"/>
            <person name="L"/>
            <person name="Joublin A."/>
            <person name="Koechler S."/>
            <person name="Lassalle F."/>
            <person name="Marchal M."/>
            <person name="Medigue C."/>
            <person name="Muller D."/>
            <person name="Nesme X."/>
            <person name="Plewniak F."/>
            <person name="Proux C."/>
            <person name="Ramirez-Bahena M.H."/>
            <person name="Schenowitz C."/>
            <person name="Sismeiro O."/>
            <person name="Vallenet D."/>
            <person name="Santini J.M."/>
            <person name="Bertin P.N."/>
        </authorList>
    </citation>
    <scope>NUCLEOTIDE SEQUENCE [LARGE SCALE GENOMIC DNA]</scope>
    <source>
        <strain evidence="1 2">NT-26</strain>
    </source>
</reference>
<dbReference type="KEGG" id="rht:NT26_2236"/>
<accession>L0NFU2</accession>
<organism evidence="1 2">
    <name type="scientific">Pseudorhizobium banfieldiae</name>
    <dbReference type="NCBI Taxonomy" id="1125847"/>
    <lineage>
        <taxon>Bacteria</taxon>
        <taxon>Pseudomonadati</taxon>
        <taxon>Pseudomonadota</taxon>
        <taxon>Alphaproteobacteria</taxon>
        <taxon>Hyphomicrobiales</taxon>
        <taxon>Rhizobiaceae</taxon>
        <taxon>Rhizobium/Agrobacterium group</taxon>
        <taxon>Pseudorhizobium</taxon>
    </lineage>
</organism>
<protein>
    <submittedName>
        <fullName evidence="1">Uncharacterized protein</fullName>
    </submittedName>
</protein>